<dbReference type="RefSeq" id="WP_155084390.1">
    <property type="nucleotide sequence ID" value="NZ_WMIA01000021.1"/>
</dbReference>
<comment type="caution">
    <text evidence="2">The sequence shown here is derived from an EMBL/GenBank/DDBJ whole genome shotgun (WGS) entry which is preliminary data.</text>
</comment>
<evidence type="ECO:0000259" key="1">
    <source>
        <dbReference type="Pfam" id="PF18735"/>
    </source>
</evidence>
<reference evidence="2 3" key="1">
    <citation type="submission" date="2019-11" db="EMBL/GenBank/DDBJ databases">
        <title>Isolation of a new High Light Tolerant Cyanobacteria.</title>
        <authorList>
            <person name="Dobson Z."/>
            <person name="Vaughn N."/>
            <person name="Vaughn M."/>
            <person name="Fromme P."/>
            <person name="Mazor Y."/>
        </authorList>
    </citation>
    <scope>NUCLEOTIDE SEQUENCE [LARGE SCALE GENOMIC DNA]</scope>
    <source>
        <strain evidence="2 3">0216</strain>
    </source>
</reference>
<evidence type="ECO:0000313" key="2">
    <source>
        <dbReference type="EMBL" id="MTF40059.1"/>
    </source>
</evidence>
<gene>
    <name evidence="2" type="ORF">GGC33_14140</name>
</gene>
<protein>
    <recommendedName>
        <fullName evidence="1">RiboL-PSP-HEPN domain-containing protein</fullName>
    </recommendedName>
</protein>
<dbReference type="AlphaFoldDB" id="A0A844GZ16"/>
<dbReference type="Pfam" id="PF18735">
    <property type="entry name" value="HEPN_RiboL-PSP"/>
    <property type="match status" value="1"/>
</dbReference>
<evidence type="ECO:0000313" key="3">
    <source>
        <dbReference type="Proteomes" id="UP000437131"/>
    </source>
</evidence>
<organism evidence="2 3">
    <name type="scientific">Cyanobacterium aponinum 0216</name>
    <dbReference type="NCBI Taxonomy" id="2676140"/>
    <lineage>
        <taxon>Bacteria</taxon>
        <taxon>Bacillati</taxon>
        <taxon>Cyanobacteriota</taxon>
        <taxon>Cyanophyceae</taxon>
        <taxon>Oscillatoriophycideae</taxon>
        <taxon>Chroococcales</taxon>
        <taxon>Geminocystaceae</taxon>
        <taxon>Cyanobacterium</taxon>
    </lineage>
</organism>
<dbReference type="EMBL" id="WMIA01000021">
    <property type="protein sequence ID" value="MTF40059.1"/>
    <property type="molecule type" value="Genomic_DNA"/>
</dbReference>
<proteinExistence type="predicted"/>
<accession>A0A844GZ16</accession>
<name>A0A844GZ16_9CHRO</name>
<sequence length="250" mass="28428">MNSAIDQFNVSITRVRALMAIYQFLEAQSTSALDLSDILRASLVLAVSALDYYVHEIVRIRMLEIHSGIRQEPNPPNNSTQSAFSKFKVSLGNASEDRQLILNSASWILDDLTQIYGNDFINTPQDISQIVSAISNRIDIKLNNTAWLENEIRERHSYLSFQQPDKIADAVKLISSKKLWKEVANIMGKTDQEIKQQLSLIVDRRNKIAHEADINPTYNLGERWNIDENQVNEAINFLENLVKAIDSILT</sequence>
<dbReference type="Proteomes" id="UP000437131">
    <property type="component" value="Unassembled WGS sequence"/>
</dbReference>
<dbReference type="InterPro" id="IPR041519">
    <property type="entry name" value="HEPN_RiboL-PSP"/>
</dbReference>
<feature type="domain" description="RiboL-PSP-HEPN" evidence="1">
    <location>
        <begin position="14"/>
        <end position="249"/>
    </location>
</feature>